<dbReference type="NCBIfam" id="NF006625">
    <property type="entry name" value="PRK09194.1"/>
    <property type="match status" value="1"/>
</dbReference>
<dbReference type="InterPro" id="IPR004154">
    <property type="entry name" value="Anticodon-bd"/>
</dbReference>
<dbReference type="InterPro" id="IPR045864">
    <property type="entry name" value="aa-tRNA-synth_II/BPL/LPL"/>
</dbReference>
<dbReference type="PANTHER" id="PTHR42753">
    <property type="entry name" value="MITOCHONDRIAL RIBOSOME PROTEIN L39/PROLYL-TRNA LIGASE FAMILY MEMBER"/>
    <property type="match status" value="1"/>
</dbReference>
<keyword evidence="7 10" id="KW-0648">Protein biosynthesis</keyword>
<dbReference type="FunFam" id="3.30.930.10:FF:000062">
    <property type="entry name" value="Proline--tRNA ligase"/>
    <property type="match status" value="1"/>
</dbReference>
<dbReference type="CDD" id="cd04334">
    <property type="entry name" value="ProRS-INS"/>
    <property type="match status" value="1"/>
</dbReference>
<dbReference type="Gene3D" id="3.40.50.800">
    <property type="entry name" value="Anticodon-binding domain"/>
    <property type="match status" value="1"/>
</dbReference>
<dbReference type="GO" id="GO:0140096">
    <property type="term" value="F:catalytic activity, acting on a protein"/>
    <property type="evidence" value="ECO:0007669"/>
    <property type="project" value="UniProtKB-ARBA"/>
</dbReference>
<keyword evidence="4 10" id="KW-0436">Ligase</keyword>
<evidence type="ECO:0000256" key="1">
    <source>
        <dbReference type="ARBA" id="ARBA00004496"/>
    </source>
</evidence>
<dbReference type="Pfam" id="PF00587">
    <property type="entry name" value="tRNA-synt_2b"/>
    <property type="match status" value="1"/>
</dbReference>
<dbReference type="CDD" id="cd00779">
    <property type="entry name" value="ProRS_core_prok"/>
    <property type="match status" value="1"/>
</dbReference>
<comment type="catalytic activity">
    <reaction evidence="9 10">
        <text>tRNA(Pro) + L-proline + ATP = L-prolyl-tRNA(Pro) + AMP + diphosphate</text>
        <dbReference type="Rhea" id="RHEA:14305"/>
        <dbReference type="Rhea" id="RHEA-COMP:9700"/>
        <dbReference type="Rhea" id="RHEA-COMP:9702"/>
        <dbReference type="ChEBI" id="CHEBI:30616"/>
        <dbReference type="ChEBI" id="CHEBI:33019"/>
        <dbReference type="ChEBI" id="CHEBI:60039"/>
        <dbReference type="ChEBI" id="CHEBI:78442"/>
        <dbReference type="ChEBI" id="CHEBI:78532"/>
        <dbReference type="ChEBI" id="CHEBI:456215"/>
        <dbReference type="EC" id="6.1.1.15"/>
    </reaction>
</comment>
<dbReference type="FunFam" id="3.40.50.800:FF:000011">
    <property type="entry name" value="Proline--tRNA ligase"/>
    <property type="match status" value="1"/>
</dbReference>
<dbReference type="InterPro" id="IPR002314">
    <property type="entry name" value="aa-tRNA-synt_IIb"/>
</dbReference>
<dbReference type="InterPro" id="IPR007214">
    <property type="entry name" value="YbaK/aa-tRNA-synth-assoc-dom"/>
</dbReference>
<dbReference type="GO" id="GO:0005524">
    <property type="term" value="F:ATP binding"/>
    <property type="evidence" value="ECO:0007669"/>
    <property type="project" value="UniProtKB-UniRule"/>
</dbReference>
<dbReference type="EMBL" id="CP040556">
    <property type="protein sequence ID" value="QLB51501.1"/>
    <property type="molecule type" value="Genomic_DNA"/>
</dbReference>
<dbReference type="HAMAP" id="MF_01569">
    <property type="entry name" value="Pro_tRNA_synth_type1"/>
    <property type="match status" value="1"/>
</dbReference>
<dbReference type="PRINTS" id="PR01046">
    <property type="entry name" value="TRNASYNTHPRO"/>
</dbReference>
<keyword evidence="5 10" id="KW-0547">Nucleotide-binding</keyword>
<dbReference type="Pfam" id="PF03129">
    <property type="entry name" value="HGTP_anticodon"/>
    <property type="match status" value="1"/>
</dbReference>
<evidence type="ECO:0000256" key="4">
    <source>
        <dbReference type="ARBA" id="ARBA00022598"/>
    </source>
</evidence>
<dbReference type="InterPro" id="IPR044140">
    <property type="entry name" value="ProRS_anticodon_short"/>
</dbReference>
<comment type="similarity">
    <text evidence="10">Belongs to the class-II aminoacyl-tRNA synthetase family. ProS type 1 subfamily.</text>
</comment>
<dbReference type="InterPro" id="IPR036754">
    <property type="entry name" value="YbaK/aa-tRNA-synt-asso_dom_sf"/>
</dbReference>
<dbReference type="PROSITE" id="PS50862">
    <property type="entry name" value="AA_TRNA_LIGASE_II"/>
    <property type="match status" value="1"/>
</dbReference>
<comment type="subcellular location">
    <subcellularLocation>
        <location evidence="1 10">Cytoplasm</location>
    </subcellularLocation>
</comment>
<evidence type="ECO:0000259" key="11">
    <source>
        <dbReference type="PROSITE" id="PS50862"/>
    </source>
</evidence>
<evidence type="ECO:0000256" key="10">
    <source>
        <dbReference type="HAMAP-Rule" id="MF_01569"/>
    </source>
</evidence>
<evidence type="ECO:0000256" key="5">
    <source>
        <dbReference type="ARBA" id="ARBA00022741"/>
    </source>
</evidence>
<evidence type="ECO:0000313" key="12">
    <source>
        <dbReference type="EMBL" id="QLB51501.1"/>
    </source>
</evidence>
<dbReference type="Gene3D" id="3.90.960.10">
    <property type="entry name" value="YbaK/aminoacyl-tRNA synthetase-associated domain"/>
    <property type="match status" value="1"/>
</dbReference>
<dbReference type="GO" id="GO:0002161">
    <property type="term" value="F:aminoacyl-tRNA deacylase activity"/>
    <property type="evidence" value="ECO:0007669"/>
    <property type="project" value="InterPro"/>
</dbReference>
<dbReference type="InterPro" id="IPR006195">
    <property type="entry name" value="aa-tRNA-synth_II"/>
</dbReference>
<dbReference type="InterPro" id="IPR002316">
    <property type="entry name" value="Pro-tRNA-ligase_IIa"/>
</dbReference>
<dbReference type="InterPro" id="IPR036621">
    <property type="entry name" value="Anticodon-bd_dom_sf"/>
</dbReference>
<evidence type="ECO:0000256" key="6">
    <source>
        <dbReference type="ARBA" id="ARBA00022840"/>
    </source>
</evidence>
<comment type="domain">
    <text evidence="10">Consists of three domains: the N-terminal catalytic domain, the editing domain and the C-terminal anticodon-binding domain.</text>
</comment>
<dbReference type="NCBIfam" id="TIGR00409">
    <property type="entry name" value="proS_fam_II"/>
    <property type="match status" value="2"/>
</dbReference>
<evidence type="ECO:0000256" key="7">
    <source>
        <dbReference type="ARBA" id="ARBA00022917"/>
    </source>
</evidence>
<evidence type="ECO:0000256" key="2">
    <source>
        <dbReference type="ARBA" id="ARBA00011738"/>
    </source>
</evidence>
<dbReference type="Pfam" id="PF04073">
    <property type="entry name" value="tRNA_edit"/>
    <property type="match status" value="1"/>
</dbReference>
<name>A0A7H8V4X6_STRSA</name>
<accession>A0A7H8V4X6</accession>
<evidence type="ECO:0000256" key="9">
    <source>
        <dbReference type="ARBA" id="ARBA00047671"/>
    </source>
</evidence>
<proteinExistence type="inferred from homology"/>
<sequence length="616" mass="68517">MKQSKMLIPTLREMPSDAQVISHALMLRAGYVRQVSAGVYSYLPLANRVIEKAKKIMREEFDKIGAVEMLAPALLSADLWRESGRYETYGEDLYKLKNREKSDFILGPTHEETFTAIVRDSVKSYKQLPLNLYQIQPKYRDEKRPRNGLLRTREFIMKDAYSFHANYDSLDVAYDEYKSAYEKIFTRSELDFKAIIGDGGAMGGKDSQEFMAITPDRTDLNRWVVLDKSVASFDEIPEDVQEAIRTELTSWMVSGEDTIAYSSESSYAANLEMATDEYKPAGRVVTEEEVARASTPDCKTIDEVAAFLGLDESQTIKTLVYMADESPVVALLVGNDQLNEVKLKNHLAADFFDVASEDQVRQLLGAGFGSLGPVNLPEGVRIIADRKVQDLANAVVGANEDGYHLTGVNPGRDFTAEYVDIREVREGEISPDGQGVLKFARGIEIGHIFKLGTRYSDSMNANVLDENGRAVPMIMGCYGIGVSRLLSAVMEQHARLFVNKTPKGEFRYAWGINFPKELAPFDVHLIPVNVKDEEAVALTDQIEANLLSAGYEVLVDDRNERAGVKFSDSDLIGLPIRVTVGKKAAEGIVEVKIKATGDTIEVHADNLLETLSILTK</sequence>
<dbReference type="InterPro" id="IPR023717">
    <property type="entry name" value="Pro-tRNA-Synthase_IIa_type1"/>
</dbReference>
<dbReference type="InterPro" id="IPR050062">
    <property type="entry name" value="Pro-tRNA_synthetase"/>
</dbReference>
<dbReference type="GO" id="GO:0016740">
    <property type="term" value="F:transferase activity"/>
    <property type="evidence" value="ECO:0007669"/>
    <property type="project" value="UniProtKB-ARBA"/>
</dbReference>
<comment type="subunit">
    <text evidence="2 10">Homodimer.</text>
</comment>
<keyword evidence="3 10" id="KW-0963">Cytoplasm</keyword>
<dbReference type="SUPFAM" id="SSF55826">
    <property type="entry name" value="YbaK/ProRS associated domain"/>
    <property type="match status" value="1"/>
</dbReference>
<dbReference type="GO" id="GO:0004827">
    <property type="term" value="F:proline-tRNA ligase activity"/>
    <property type="evidence" value="ECO:0007669"/>
    <property type="project" value="UniProtKB-UniRule"/>
</dbReference>
<dbReference type="AlphaFoldDB" id="A0A7H8V4X6"/>
<organism evidence="12 13">
    <name type="scientific">Streptococcus sanguinis</name>
    <dbReference type="NCBI Taxonomy" id="1305"/>
    <lineage>
        <taxon>Bacteria</taxon>
        <taxon>Bacillati</taxon>
        <taxon>Bacillota</taxon>
        <taxon>Bacilli</taxon>
        <taxon>Lactobacillales</taxon>
        <taxon>Streptococcaceae</taxon>
        <taxon>Streptococcus</taxon>
    </lineage>
</organism>
<dbReference type="EC" id="6.1.1.15" evidence="10"/>
<dbReference type="FunFam" id="3.30.930.10:FF:000070">
    <property type="entry name" value="Proline--tRNA ligase"/>
    <property type="match status" value="1"/>
</dbReference>
<dbReference type="SUPFAM" id="SSF52954">
    <property type="entry name" value="Class II aaRS ABD-related"/>
    <property type="match status" value="1"/>
</dbReference>
<evidence type="ECO:0000313" key="13">
    <source>
        <dbReference type="Proteomes" id="UP000509410"/>
    </source>
</evidence>
<dbReference type="Gene3D" id="3.30.930.10">
    <property type="entry name" value="Bira Bifunctional Protein, Domain 2"/>
    <property type="match status" value="2"/>
</dbReference>
<dbReference type="SUPFAM" id="SSF55681">
    <property type="entry name" value="Class II aaRS and biotin synthetases"/>
    <property type="match status" value="1"/>
</dbReference>
<reference evidence="12 13" key="1">
    <citation type="submission" date="2019-05" db="EMBL/GenBank/DDBJ databases">
        <title>The organization of the Streptococcus sanguinis genomes.</title>
        <authorList>
            <person name="Wu C.H."/>
            <person name="Chen Y.Y.M."/>
            <person name="Wang H.Y."/>
        </authorList>
    </citation>
    <scope>NUCLEOTIDE SEQUENCE [LARGE SCALE GENOMIC DNA]</scope>
    <source>
        <strain evidence="12 13">CGMH010</strain>
    </source>
</reference>
<dbReference type="InterPro" id="IPR004500">
    <property type="entry name" value="Pro-tRNA-synth_IIa_bac-type"/>
</dbReference>
<dbReference type="Proteomes" id="UP000509410">
    <property type="component" value="Chromosome"/>
</dbReference>
<feature type="domain" description="Aminoacyl-transfer RNA synthetases class-II family profile" evidence="11">
    <location>
        <begin position="47"/>
        <end position="502"/>
    </location>
</feature>
<keyword evidence="6 10" id="KW-0067">ATP-binding</keyword>
<gene>
    <name evidence="10" type="primary">proS</name>
    <name evidence="12" type="ORF">FFV08_01685</name>
</gene>
<keyword evidence="8 10" id="KW-0030">Aminoacyl-tRNA synthetase</keyword>
<evidence type="ECO:0000256" key="8">
    <source>
        <dbReference type="ARBA" id="ARBA00023146"/>
    </source>
</evidence>
<comment type="function">
    <text evidence="10">Catalyzes the attachment of proline to tRNA(Pro) in a two-step reaction: proline is first activated by ATP to form Pro-AMP and then transferred to the acceptor end of tRNA(Pro). As ProRS can inadvertently accommodate and process non-cognate amino acids such as alanine and cysteine, to avoid such errors it has two additional distinct editing activities against alanine. One activity is designated as 'pretransfer' editing and involves the tRNA(Pro)-independent hydrolysis of activated Ala-AMP. The other activity is designated 'posttransfer' editing and involves deacylation of mischarged Ala-tRNA(Pro). The misacylated Cys-tRNA(Pro) is not edited by ProRS.</text>
</comment>
<dbReference type="CDD" id="cd00861">
    <property type="entry name" value="ProRS_anticodon_short"/>
    <property type="match status" value="1"/>
</dbReference>
<dbReference type="InterPro" id="IPR033730">
    <property type="entry name" value="ProRS_core_prok"/>
</dbReference>
<dbReference type="GO" id="GO:0005829">
    <property type="term" value="C:cytosol"/>
    <property type="evidence" value="ECO:0007669"/>
    <property type="project" value="TreeGrafter"/>
</dbReference>
<protein>
    <recommendedName>
        <fullName evidence="10">Proline--tRNA ligase</fullName>
        <ecNumber evidence="10">6.1.1.15</ecNumber>
    </recommendedName>
    <alternativeName>
        <fullName evidence="10">Prolyl-tRNA synthetase</fullName>
        <shortName evidence="10">ProRS</shortName>
    </alternativeName>
</protein>
<dbReference type="GO" id="GO:0006433">
    <property type="term" value="P:prolyl-tRNA aminoacylation"/>
    <property type="evidence" value="ECO:0007669"/>
    <property type="project" value="UniProtKB-UniRule"/>
</dbReference>
<evidence type="ECO:0000256" key="3">
    <source>
        <dbReference type="ARBA" id="ARBA00022490"/>
    </source>
</evidence>
<dbReference type="PANTHER" id="PTHR42753:SF2">
    <property type="entry name" value="PROLINE--TRNA LIGASE"/>
    <property type="match status" value="1"/>
</dbReference>